<feature type="region of interest" description="Disordered" evidence="1">
    <location>
        <begin position="1"/>
        <end position="33"/>
    </location>
</feature>
<feature type="compositionally biased region" description="Gly residues" evidence="1">
    <location>
        <begin position="109"/>
        <end position="119"/>
    </location>
</feature>
<protein>
    <submittedName>
        <fullName evidence="4">Dep domain containing protein</fullName>
    </submittedName>
</protein>
<dbReference type="OrthoDB" id="39497at2759"/>
<dbReference type="GO" id="GO:1904262">
    <property type="term" value="P:negative regulation of TORC1 signaling"/>
    <property type="evidence" value="ECO:0007669"/>
    <property type="project" value="TreeGrafter"/>
</dbReference>
<dbReference type="GO" id="GO:1990130">
    <property type="term" value="C:GATOR1 complex"/>
    <property type="evidence" value="ECO:0007669"/>
    <property type="project" value="TreeGrafter"/>
</dbReference>
<feature type="region of interest" description="Disordered" evidence="1">
    <location>
        <begin position="1045"/>
        <end position="1138"/>
    </location>
</feature>
<dbReference type="InterPro" id="IPR027244">
    <property type="entry name" value="IML1"/>
</dbReference>
<dbReference type="Proteomes" id="UP000019335">
    <property type="component" value="Chromosome 17"/>
</dbReference>
<dbReference type="GO" id="GO:0005096">
    <property type="term" value="F:GTPase activator activity"/>
    <property type="evidence" value="ECO:0007669"/>
    <property type="project" value="InterPro"/>
</dbReference>
<dbReference type="PANTHER" id="PTHR13179">
    <property type="entry name" value="DEP DOMAIN CONTAINING PROTEIN 5"/>
    <property type="match status" value="1"/>
</dbReference>
<name>W7TT35_9STRA</name>
<feature type="compositionally biased region" description="Low complexity" evidence="1">
    <location>
        <begin position="812"/>
        <end position="831"/>
    </location>
</feature>
<organism evidence="4 5">
    <name type="scientific">Nannochloropsis gaditana</name>
    <dbReference type="NCBI Taxonomy" id="72520"/>
    <lineage>
        <taxon>Eukaryota</taxon>
        <taxon>Sar</taxon>
        <taxon>Stramenopiles</taxon>
        <taxon>Ochrophyta</taxon>
        <taxon>Eustigmatophyceae</taxon>
        <taxon>Eustigmatales</taxon>
        <taxon>Monodopsidaceae</taxon>
        <taxon>Nannochloropsis</taxon>
    </lineage>
</organism>
<reference evidence="4 5" key="1">
    <citation type="journal article" date="2014" name="Mol. Plant">
        <title>Chromosome Scale Genome Assembly and Transcriptome Profiling of Nannochloropsis gaditana in Nitrogen Depletion.</title>
        <authorList>
            <person name="Corteggiani Carpinelli E."/>
            <person name="Telatin A."/>
            <person name="Vitulo N."/>
            <person name="Forcato C."/>
            <person name="D'Angelo M."/>
            <person name="Schiavon R."/>
            <person name="Vezzi A."/>
            <person name="Giacometti G.M."/>
            <person name="Morosinotto T."/>
            <person name="Valle G."/>
        </authorList>
    </citation>
    <scope>NUCLEOTIDE SEQUENCE [LARGE SCALE GENOMIC DNA]</scope>
    <source>
        <strain evidence="4 5">B-31</strain>
    </source>
</reference>
<feature type="region of interest" description="Disordered" evidence="1">
    <location>
        <begin position="1353"/>
        <end position="1431"/>
    </location>
</feature>
<feature type="compositionally biased region" description="Low complexity" evidence="1">
    <location>
        <begin position="1387"/>
        <end position="1404"/>
    </location>
</feature>
<feature type="compositionally biased region" description="Polar residues" evidence="1">
    <location>
        <begin position="1047"/>
        <end position="1065"/>
    </location>
</feature>
<evidence type="ECO:0000256" key="1">
    <source>
        <dbReference type="SAM" id="MobiDB-lite"/>
    </source>
</evidence>
<feature type="compositionally biased region" description="Basic and acidic residues" evidence="1">
    <location>
        <begin position="994"/>
        <end position="1023"/>
    </location>
</feature>
<proteinExistence type="predicted"/>
<feature type="region of interest" description="Disordered" evidence="1">
    <location>
        <begin position="812"/>
        <end position="849"/>
    </location>
</feature>
<feature type="compositionally biased region" description="Low complexity" evidence="1">
    <location>
        <begin position="80"/>
        <end position="99"/>
    </location>
</feature>
<feature type="compositionally biased region" description="Polar residues" evidence="1">
    <location>
        <begin position="1458"/>
        <end position="1477"/>
    </location>
</feature>
<evidence type="ECO:0000259" key="3">
    <source>
        <dbReference type="Pfam" id="PF19418"/>
    </source>
</evidence>
<keyword evidence="5" id="KW-1185">Reference proteome</keyword>
<feature type="compositionally biased region" description="Low complexity" evidence="1">
    <location>
        <begin position="1478"/>
        <end position="1489"/>
    </location>
</feature>
<feature type="compositionally biased region" description="Polar residues" evidence="1">
    <location>
        <begin position="193"/>
        <end position="202"/>
    </location>
</feature>
<feature type="domain" description="Vacuolar membrane-associated protein Iml1 N-terminal" evidence="2">
    <location>
        <begin position="637"/>
        <end position="768"/>
    </location>
</feature>
<evidence type="ECO:0000313" key="5">
    <source>
        <dbReference type="Proteomes" id="UP000019335"/>
    </source>
</evidence>
<feature type="compositionally biased region" description="Polar residues" evidence="1">
    <location>
        <begin position="251"/>
        <end position="265"/>
    </location>
</feature>
<feature type="compositionally biased region" description="Basic and acidic residues" evidence="1">
    <location>
        <begin position="485"/>
        <end position="498"/>
    </location>
</feature>
<dbReference type="InterPro" id="IPR048255">
    <property type="entry name" value="IML1_N"/>
</dbReference>
<dbReference type="InterPro" id="IPR045838">
    <property type="entry name" value="DEPDC5_CTD"/>
</dbReference>
<gene>
    <name evidence="4" type="ORF">Naga_100262g3</name>
</gene>
<comment type="caution">
    <text evidence="4">The sequence shown here is derived from an EMBL/GenBank/DDBJ whole genome shotgun (WGS) entry which is preliminary data.</text>
</comment>
<feature type="domain" description="DEPDC5 C-terminal" evidence="3">
    <location>
        <begin position="1850"/>
        <end position="1946"/>
    </location>
</feature>
<dbReference type="EMBL" id="AZIL01001629">
    <property type="protein sequence ID" value="EWM23479.1"/>
    <property type="molecule type" value="Genomic_DNA"/>
</dbReference>
<feature type="compositionally biased region" description="Polar residues" evidence="1">
    <location>
        <begin position="121"/>
        <end position="132"/>
    </location>
</feature>
<feature type="region of interest" description="Disordered" evidence="1">
    <location>
        <begin position="476"/>
        <end position="588"/>
    </location>
</feature>
<feature type="region of interest" description="Disordered" evidence="1">
    <location>
        <begin position="2138"/>
        <end position="2164"/>
    </location>
</feature>
<feature type="region of interest" description="Disordered" evidence="1">
    <location>
        <begin position="984"/>
        <end position="1029"/>
    </location>
</feature>
<dbReference type="Pfam" id="PF12257">
    <property type="entry name" value="IML1"/>
    <property type="match status" value="2"/>
</dbReference>
<dbReference type="Pfam" id="PF19418">
    <property type="entry name" value="DEPDC5_CTD"/>
    <property type="match status" value="1"/>
</dbReference>
<evidence type="ECO:0000259" key="2">
    <source>
        <dbReference type="Pfam" id="PF12257"/>
    </source>
</evidence>
<dbReference type="PANTHER" id="PTHR13179:SF8">
    <property type="entry name" value="GATOR COMPLEX PROTEIN DEPDC5"/>
    <property type="match status" value="1"/>
</dbReference>
<feature type="compositionally biased region" description="Polar residues" evidence="1">
    <location>
        <begin position="1414"/>
        <end position="1431"/>
    </location>
</feature>
<feature type="region of interest" description="Disordered" evidence="1">
    <location>
        <begin position="1458"/>
        <end position="1507"/>
    </location>
</feature>
<feature type="compositionally biased region" description="Basic and acidic residues" evidence="1">
    <location>
        <begin position="1361"/>
        <end position="1377"/>
    </location>
</feature>
<evidence type="ECO:0000313" key="4">
    <source>
        <dbReference type="EMBL" id="EWM23479.1"/>
    </source>
</evidence>
<feature type="region of interest" description="Disordered" evidence="1">
    <location>
        <begin position="1239"/>
        <end position="1265"/>
    </location>
</feature>
<sequence length="2164" mass="236734">MLRAPSPPAVAGNRTGPVKAPPRHKFHGPPSKTAAASAYSLHVHELSFSSEEVIINPDVFPFIALHDVLEIIPLSYSFASSSSPSSSPSAHASSSIPSSVERVGESGSTTGGNDLGGRLEGSTSAHLMSQARNGGEGPGDTESPEGVMQEGGSRHKSDSQSSSDGPKDALGPNTGMAPGEMIIRNDTGGLSGRQANESSSRKGFTGDKTLEGADVGRPQTGEKEHEVTGEGIMGGIGMGPSRTDRQARASPPSTSLTSEAPTASKSVERSYKGSSSSNNIFLQVTSIPPAGKVARMQISILKSVAEAFGLHAYQEVEVHKAEPSKARLDFVELVFKDDFISRADMWRFKQAITTSSGGKAAYLGQHINTIGIRARVKELSRGESSVCSGLLTADTKMTFRSRSARIFWLVQMSYEMWDYAPDGEVYLEKFLSFARLLLENWRALDVSHSLSVVFFTRLYYHPPAFADSFSGSVAPGMEAAGGQKSETKEQTTRGKESSDAISLPRPERTKQVLTNAHSSSLSSSTHPAPRSTDAPPHPHTDRPFEPFNSFSPFMPPATATIAASPPVKSPPPSFSWHQKGPEGVTRSRQCSQDPAICASSFSPKPQMGGLFRNDESIQFSQVNGTPTAPKKGYGVGSAIYEDFYRMALENESRIETQKLLTTLKKEALAFAKVLRWKTAQGWTGVPAKAARGNFLEAINVTLNVLEKHYMDRDLTRTGNSILMISPSTGIIEVDSKLSDITKQRMMDDGIGMDLLSLAQPPLHIVPLFICRDKFNTERDSSLFEVPHWMHISYFNSEGLSTTDNPLSSLLPLTSSSSSSSLPASQQRQSPSILSGSSEVPWSMRTGTYGPRGIERMEGLLEGVREKSIVPPPSLGPSLLPNGMVFRQGGRDGGREGGDCWSHQHQEHLDYHILAMAMDKHLFPSSFRPLSLPSFWATHATRGSSPTDDAPTIPGEPASPSVLALPPCLPPALRAALFGPSLASLPPLEDVGADTEGKQRGTGREEAFEAKDRKASKRSQHELPPRSCSAIPPLRLHLCQALGVGESTDWSSQSETPERAQQSAGRTPSRRKSTGSATTSGLALLPPLVPPLKAVGRSRSDGASKALQQKQSMAAVGEQGSGRFSKPATPYREQPVFSTPSGLSKVLRKEIEGGRVGVSDEKYASETLKMLEKRPKDILEAMTQHDQAVFRPSTPPPLSRPPTASSKSLPPHDVGSLNRSSSTQSIVDLRAGSPSLLSSFVPKNKWNGNHGGKARPIPGSWSHHEDQYQPLLEESLDRRQHVCLERQEHGRLPLSVSSTMGLDCSPLGMRSAFVGHSKIETSCKPPSSTTSLTFLSSSATEDTPLIRTNSLCSSMHQAAGQAEDRYEQGRDERKEADMKGIQIPKPSPSFSALSAAATTPPTRASDGVELGGSPVSMSFNRPLSGGRTPNSSILAGKEAMRERGRSSGILHASISRSSLTSLGNSHNSRSHHSFPSQPSTTAGLGYSSSGGATGGGPVGLRDKAGTINPFRREDEAELLQKRTHNHRRWSHVFPPGEVEFKHSPGPNWKSLCQPAILPLTTDYLPTPEQLRKDYTESFYTLMLPEGDDSPKATTPSGTGNSHVQAMCRSHADLLEEMVCQRLAQDFQLVETSPGSPAASLLRLFGALPGGGAGGIGVGRKGREGGGKRAVYTLSMGHRIHVLSYDESTRQVDVKHFLDRQGSNANSPQNHHRYRYQIWVPHTGRFQAVTQDFYRFPTPEYKWNYVDELICGYNDAPEDLLRQETKYRRKLYAMCRQTEDDNEQDFIQRVQELLGHVNRRRLKGSPPLDVISRGFPEKEDQLRRGGNKEIVNESRRSNAIMAAHIPLPSVGPQSTRQEWLVLSCDKLLDPCRAFHLDINWLVCSAKNARDFVAALLRKAQQLGLHLVPLPEYSRSSNLNVHPFLAHPFVAIYPPALLRICEEALIQLFGFVRDDERKTNWREVYLLEDRKEGRECVSALATSLHEQQALQEANQSVTQRSMGSVIRRKGCADRQYYHRSGAVFVRVAASAGFAWLHNHLLNQQHAQQVQQQYQREMREQLHEEYHHQQHLEQDLQRIYRPHRNLGIGAGWEDALHRFETYCRDAAFCYDLVQEMLAIAVMSIAEREAYYAECQGQMNSEDSPFRDAGLIKSSRPLTRKNDALPSSS</sequence>
<feature type="region of interest" description="Disordered" evidence="1">
    <location>
        <begin position="80"/>
        <end position="274"/>
    </location>
</feature>
<dbReference type="GO" id="GO:0010508">
    <property type="term" value="P:positive regulation of autophagy"/>
    <property type="evidence" value="ECO:0007669"/>
    <property type="project" value="TreeGrafter"/>
</dbReference>
<feature type="compositionally biased region" description="Low complexity" evidence="1">
    <location>
        <begin position="556"/>
        <end position="566"/>
    </location>
</feature>
<feature type="region of interest" description="Disordered" evidence="1">
    <location>
        <begin position="1186"/>
        <end position="1223"/>
    </location>
</feature>
<accession>W7TT35</accession>
<feature type="domain" description="Vacuolar membrane-associated protein Iml1 N-terminal" evidence="2">
    <location>
        <begin position="331"/>
        <end position="462"/>
    </location>
</feature>